<dbReference type="PANTHER" id="PTHR28665">
    <property type="entry name" value="BEN DOMAIN-CONTAINING PROTEIN 3"/>
    <property type="match status" value="1"/>
</dbReference>
<sequence length="368" mass="42244">MARRRVDNHFLVRYIVDNKLQVRNRQYFRDDSDIIVGKEYMVQWGRANEVDKAVVLNSGSDPQMRQHLREEQNGTCSPPPSPPSPRSPTPPRSPSSSPSPPPKRKKVDNTRALTKSGKPRAEVIAIGEPPAEDLCAPSTPTPSPVTDSFSTPVRFRPCRPSEDVFQNAIMRELLSQRRQQEIMMKKLDIAYQRIVALESLVRKGNNSTDALMDIARKFPTRRRLSEPREGDEPTTDPSGIPEEYAISEPELRSMVRDSRNGGNFAVNLTRKLWPELFGEGNLRFNYNWYGGGQLNKQEMDPVRKEVCRKYVCYFFPEFKVEDSWRERIVSKINECLRRNDKRKRGSVSCTVLPPMEPACPDDVFDFNE</sequence>
<gene>
    <name evidence="4" type="primary">LOC111112663</name>
</gene>
<dbReference type="GeneID" id="111112663"/>
<feature type="region of interest" description="Disordered" evidence="1">
    <location>
        <begin position="221"/>
        <end position="246"/>
    </location>
</feature>
<keyword evidence="3" id="KW-1185">Reference proteome</keyword>
<dbReference type="RefSeq" id="XP_022306068.1">
    <property type="nucleotide sequence ID" value="XM_022450360.1"/>
</dbReference>
<name>A0A8B8BRV4_CRAVI</name>
<dbReference type="PROSITE" id="PS51457">
    <property type="entry name" value="BEN"/>
    <property type="match status" value="1"/>
</dbReference>
<dbReference type="InterPro" id="IPR018379">
    <property type="entry name" value="BEN_domain"/>
</dbReference>
<evidence type="ECO:0000313" key="4">
    <source>
        <dbReference type="RefSeq" id="XP_022306068.1"/>
    </source>
</evidence>
<organism evidence="3 4">
    <name type="scientific">Crassostrea virginica</name>
    <name type="common">Eastern oyster</name>
    <dbReference type="NCBI Taxonomy" id="6565"/>
    <lineage>
        <taxon>Eukaryota</taxon>
        <taxon>Metazoa</taxon>
        <taxon>Spiralia</taxon>
        <taxon>Lophotrochozoa</taxon>
        <taxon>Mollusca</taxon>
        <taxon>Bivalvia</taxon>
        <taxon>Autobranchia</taxon>
        <taxon>Pteriomorphia</taxon>
        <taxon>Ostreida</taxon>
        <taxon>Ostreoidea</taxon>
        <taxon>Ostreidae</taxon>
        <taxon>Crassostrea</taxon>
    </lineage>
</organism>
<protein>
    <submittedName>
        <fullName evidence="4">Uncharacterized protein LOC111112663</fullName>
    </submittedName>
</protein>
<evidence type="ECO:0000313" key="3">
    <source>
        <dbReference type="Proteomes" id="UP000694844"/>
    </source>
</evidence>
<dbReference type="PANTHER" id="PTHR28665:SF1">
    <property type="entry name" value="BEN DOMAIN-CONTAINING PROTEIN 3"/>
    <property type="match status" value="1"/>
</dbReference>
<feature type="domain" description="BEN" evidence="2">
    <location>
        <begin position="237"/>
        <end position="343"/>
    </location>
</feature>
<dbReference type="InterPro" id="IPR033583">
    <property type="entry name" value="BEND3"/>
</dbReference>
<dbReference type="KEGG" id="cvn:111112663"/>
<dbReference type="Proteomes" id="UP000694844">
    <property type="component" value="Chromosome 9"/>
</dbReference>
<evidence type="ECO:0000259" key="2">
    <source>
        <dbReference type="PROSITE" id="PS51457"/>
    </source>
</evidence>
<feature type="compositionally biased region" description="Pro residues" evidence="1">
    <location>
        <begin position="77"/>
        <end position="101"/>
    </location>
</feature>
<feature type="region of interest" description="Disordered" evidence="1">
    <location>
        <begin position="64"/>
        <end position="153"/>
    </location>
</feature>
<accession>A0A8B8BRV4</accession>
<dbReference type="GO" id="GO:0000183">
    <property type="term" value="P:rDNA heterochromatin formation"/>
    <property type="evidence" value="ECO:0007669"/>
    <property type="project" value="InterPro"/>
</dbReference>
<dbReference type="Pfam" id="PF10523">
    <property type="entry name" value="BEN"/>
    <property type="match status" value="1"/>
</dbReference>
<evidence type="ECO:0000256" key="1">
    <source>
        <dbReference type="SAM" id="MobiDB-lite"/>
    </source>
</evidence>
<reference evidence="4" key="1">
    <citation type="submission" date="2025-08" db="UniProtKB">
        <authorList>
            <consortium name="RefSeq"/>
        </authorList>
    </citation>
    <scope>IDENTIFICATION</scope>
    <source>
        <tissue evidence="4">Whole sample</tissue>
    </source>
</reference>
<dbReference type="AlphaFoldDB" id="A0A8B8BRV4"/>
<dbReference type="GO" id="GO:0000792">
    <property type="term" value="C:heterochromatin"/>
    <property type="evidence" value="ECO:0007669"/>
    <property type="project" value="InterPro"/>
</dbReference>
<dbReference type="OrthoDB" id="6124970at2759"/>
<dbReference type="GO" id="GO:0000182">
    <property type="term" value="F:rDNA binding"/>
    <property type="evidence" value="ECO:0007669"/>
    <property type="project" value="TreeGrafter"/>
</dbReference>
<proteinExistence type="predicted"/>
<dbReference type="GO" id="GO:0000122">
    <property type="term" value="P:negative regulation of transcription by RNA polymerase II"/>
    <property type="evidence" value="ECO:0007669"/>
    <property type="project" value="TreeGrafter"/>
</dbReference>